<evidence type="ECO:0000313" key="2">
    <source>
        <dbReference type="Proteomes" id="UP000236737"/>
    </source>
</evidence>
<dbReference type="EMBL" id="FNVP01000006">
    <property type="protein sequence ID" value="SEG14056.1"/>
    <property type="molecule type" value="Genomic_DNA"/>
</dbReference>
<name>A0A1H5XS17_9FLAO</name>
<dbReference type="PANTHER" id="PTHR37310">
    <property type="entry name" value="CYTOPLASMIC PROTEIN-RELATED"/>
    <property type="match status" value="1"/>
</dbReference>
<evidence type="ECO:0000313" key="1">
    <source>
        <dbReference type="EMBL" id="SEG14056.1"/>
    </source>
</evidence>
<dbReference type="AlphaFoldDB" id="A0A1H5XS17"/>
<sequence>MEKQKMIDVLNFCAAQCTHCYDACHLEKEMEMDRCMMNDQDCADICRLTGQLMERDSENTDIFLKLCGEMCERCATECEKYPEMEHCKKCAEACRKCATMCQEQQMAH</sequence>
<dbReference type="Pfam" id="PF03860">
    <property type="entry name" value="Csp"/>
    <property type="match status" value="1"/>
</dbReference>
<keyword evidence="2" id="KW-1185">Reference proteome</keyword>
<dbReference type="Proteomes" id="UP000236737">
    <property type="component" value="Unassembled WGS sequence"/>
</dbReference>
<dbReference type="OrthoDB" id="5396211at2"/>
<accession>A0A1H5XS17</accession>
<dbReference type="Gene3D" id="1.20.1270.360">
    <property type="match status" value="1"/>
</dbReference>
<dbReference type="CDD" id="cd08026">
    <property type="entry name" value="DUF326"/>
    <property type="match status" value="1"/>
</dbReference>
<proteinExistence type="predicted"/>
<dbReference type="InterPro" id="IPR044543">
    <property type="entry name" value="YHJQ-like"/>
</dbReference>
<dbReference type="InterPro" id="IPR005560">
    <property type="entry name" value="Csp_YhjQ"/>
</dbReference>
<organism evidence="1 2">
    <name type="scientific">Flavobacterium urumqiense</name>
    <dbReference type="NCBI Taxonomy" id="935224"/>
    <lineage>
        <taxon>Bacteria</taxon>
        <taxon>Pseudomonadati</taxon>
        <taxon>Bacteroidota</taxon>
        <taxon>Flavobacteriia</taxon>
        <taxon>Flavobacteriales</taxon>
        <taxon>Flavobacteriaceae</taxon>
        <taxon>Flavobacterium</taxon>
    </lineage>
</organism>
<reference evidence="2" key="1">
    <citation type="submission" date="2016-10" db="EMBL/GenBank/DDBJ databases">
        <authorList>
            <person name="Varghese N."/>
            <person name="Submissions S."/>
        </authorList>
    </citation>
    <scope>NUCLEOTIDE SEQUENCE [LARGE SCALE GENOMIC DNA]</scope>
    <source>
        <strain evidence="2">CGMCC 1.9230</strain>
    </source>
</reference>
<protein>
    <recommendedName>
        <fullName evidence="3">Four-helix bundle copper-binding protein</fullName>
    </recommendedName>
</protein>
<dbReference type="PANTHER" id="PTHR37310:SF1">
    <property type="entry name" value="CYTOPLASMIC PROTEIN"/>
    <property type="match status" value="1"/>
</dbReference>
<gene>
    <name evidence="1" type="ORF">SAMN04488130_106157</name>
</gene>
<evidence type="ECO:0008006" key="3">
    <source>
        <dbReference type="Google" id="ProtNLM"/>
    </source>
</evidence>